<keyword evidence="1" id="KW-0812">Transmembrane</keyword>
<evidence type="ECO:0000313" key="2">
    <source>
        <dbReference type="EMBL" id="KGF19959.1"/>
    </source>
</evidence>
<dbReference type="RefSeq" id="WP_035756994.1">
    <property type="nucleotide sequence ID" value="NZ_JRNH01000023.1"/>
</dbReference>
<organism evidence="2 3">
    <name type="scientific">Pseudoglutamicibacter albus DNF00011</name>
    <dbReference type="NCBI Taxonomy" id="1401063"/>
    <lineage>
        <taxon>Bacteria</taxon>
        <taxon>Bacillati</taxon>
        <taxon>Actinomycetota</taxon>
        <taxon>Actinomycetes</taxon>
        <taxon>Micrococcales</taxon>
        <taxon>Micrococcaceae</taxon>
        <taxon>Pseudoglutamicibacter</taxon>
    </lineage>
</organism>
<evidence type="ECO:0000313" key="3">
    <source>
        <dbReference type="Proteomes" id="UP000053528"/>
    </source>
</evidence>
<dbReference type="AlphaFoldDB" id="A0A096AG82"/>
<accession>A0A096AG82</accession>
<gene>
    <name evidence="2" type="ORF">HMPREF2128_08330</name>
</gene>
<keyword evidence="1" id="KW-1133">Transmembrane helix</keyword>
<sequence>MPSPIVLMILGGLLVGGTYSLAQQGVKRVWVIVCGALALMFLIAAWAVAQKGPDTDDKGNEDAVREGQAIHVVAEFPPPATTV</sequence>
<dbReference type="Proteomes" id="UP000053528">
    <property type="component" value="Unassembled WGS sequence"/>
</dbReference>
<reference evidence="2 3" key="1">
    <citation type="submission" date="2014-07" db="EMBL/GenBank/DDBJ databases">
        <authorList>
            <person name="McCorrison J."/>
            <person name="Sanka R."/>
            <person name="Torralba M."/>
            <person name="Gillis M."/>
            <person name="Haft D.H."/>
            <person name="Methe B."/>
            <person name="Sutton G."/>
            <person name="Nelson K.E."/>
        </authorList>
    </citation>
    <scope>NUCLEOTIDE SEQUENCE [LARGE SCALE GENOMIC DNA]</scope>
    <source>
        <strain evidence="2 3">DNF00011</strain>
    </source>
</reference>
<evidence type="ECO:0000256" key="1">
    <source>
        <dbReference type="SAM" id="Phobius"/>
    </source>
</evidence>
<feature type="transmembrane region" description="Helical" evidence="1">
    <location>
        <begin position="30"/>
        <end position="49"/>
    </location>
</feature>
<dbReference type="EMBL" id="JRNH01000023">
    <property type="protein sequence ID" value="KGF19959.1"/>
    <property type="molecule type" value="Genomic_DNA"/>
</dbReference>
<proteinExistence type="predicted"/>
<comment type="caution">
    <text evidence="2">The sequence shown here is derived from an EMBL/GenBank/DDBJ whole genome shotgun (WGS) entry which is preliminary data.</text>
</comment>
<name>A0A096AG82_9MICC</name>
<protein>
    <submittedName>
        <fullName evidence="2">Uncharacterized protein</fullName>
    </submittedName>
</protein>
<keyword evidence="1" id="KW-0472">Membrane</keyword>